<dbReference type="GO" id="GO:0008360">
    <property type="term" value="P:regulation of cell shape"/>
    <property type="evidence" value="ECO:0007669"/>
    <property type="project" value="UniProtKB-KW"/>
</dbReference>
<feature type="binding site" evidence="14">
    <location>
        <position position="268"/>
    </location>
    <ligand>
        <name>Mg(2+)</name>
        <dbReference type="ChEBI" id="CHEBI:18420"/>
    </ligand>
</feature>
<name>A0A7C2SAH6_9BACT</name>
<proteinExistence type="inferred from homology"/>
<dbReference type="EMBL" id="DSMR01000177">
    <property type="protein sequence ID" value="HET47016.1"/>
    <property type="molecule type" value="Genomic_DNA"/>
</dbReference>
<dbReference type="PANTHER" id="PTHR22926">
    <property type="entry name" value="PHOSPHO-N-ACETYLMURAMOYL-PENTAPEPTIDE-TRANSFERASE"/>
    <property type="match status" value="1"/>
</dbReference>
<keyword evidence="10 12" id="KW-0131">Cell cycle</keyword>
<feature type="transmembrane region" description="Helical" evidence="12">
    <location>
        <begin position="97"/>
        <end position="114"/>
    </location>
</feature>
<dbReference type="InterPro" id="IPR003524">
    <property type="entry name" value="PNAcMuramoyl-5peptid_Trfase"/>
</dbReference>
<comment type="subcellular location">
    <subcellularLocation>
        <location evidence="12">Cell membrane</location>
        <topology evidence="12">Multi-pass membrane protein</topology>
    </subcellularLocation>
    <subcellularLocation>
        <location evidence="1">Membrane</location>
        <topology evidence="1">Multi-pass membrane protein</topology>
    </subcellularLocation>
</comment>
<keyword evidence="7 12" id="KW-0573">Peptidoglycan synthesis</keyword>
<feature type="binding site" evidence="14">
    <location>
        <position position="193"/>
    </location>
    <ligand>
        <name>Mg(2+)</name>
        <dbReference type="ChEBI" id="CHEBI:18420"/>
    </ligand>
</feature>
<evidence type="ECO:0000256" key="11">
    <source>
        <dbReference type="ARBA" id="ARBA00023316"/>
    </source>
</evidence>
<feature type="transmembrane region" description="Helical" evidence="12">
    <location>
        <begin position="264"/>
        <end position="284"/>
    </location>
</feature>
<dbReference type="AlphaFoldDB" id="A0A7C2SAH6"/>
<reference evidence="15" key="1">
    <citation type="journal article" date="2020" name="mSystems">
        <title>Genome- and Community-Level Interaction Insights into Carbon Utilization and Element Cycling Functions of Hydrothermarchaeota in Hydrothermal Sediment.</title>
        <authorList>
            <person name="Zhou Z."/>
            <person name="Liu Y."/>
            <person name="Xu W."/>
            <person name="Pan J."/>
            <person name="Luo Z.H."/>
            <person name="Li M."/>
        </authorList>
    </citation>
    <scope>NUCLEOTIDE SEQUENCE [LARGE SCALE GENOMIC DNA]</scope>
    <source>
        <strain evidence="15">SpSt-299</strain>
    </source>
</reference>
<gene>
    <name evidence="12" type="primary">mraY</name>
    <name evidence="15" type="ORF">ENQ31_02485</name>
</gene>
<dbReference type="GO" id="GO:0051301">
    <property type="term" value="P:cell division"/>
    <property type="evidence" value="ECO:0007669"/>
    <property type="project" value="UniProtKB-KW"/>
</dbReference>
<dbReference type="GO" id="GO:0046872">
    <property type="term" value="F:metal ion binding"/>
    <property type="evidence" value="ECO:0007669"/>
    <property type="project" value="UniProtKB-KW"/>
</dbReference>
<evidence type="ECO:0000256" key="6">
    <source>
        <dbReference type="ARBA" id="ARBA00022960"/>
    </source>
</evidence>
<dbReference type="GO" id="GO:0071555">
    <property type="term" value="P:cell wall organization"/>
    <property type="evidence" value="ECO:0007669"/>
    <property type="project" value="UniProtKB-KW"/>
</dbReference>
<feature type="transmembrane region" description="Helical" evidence="12">
    <location>
        <begin position="233"/>
        <end position="257"/>
    </location>
</feature>
<feature type="transmembrane region" description="Helical" evidence="12">
    <location>
        <begin position="69"/>
        <end position="91"/>
    </location>
</feature>
<keyword evidence="8 12" id="KW-1133">Transmembrane helix</keyword>
<evidence type="ECO:0000256" key="7">
    <source>
        <dbReference type="ARBA" id="ARBA00022984"/>
    </source>
</evidence>
<dbReference type="UniPathway" id="UPA00219"/>
<evidence type="ECO:0000256" key="10">
    <source>
        <dbReference type="ARBA" id="ARBA00023306"/>
    </source>
</evidence>
<comment type="catalytic activity">
    <reaction evidence="12">
        <text>UDP-N-acetyl-alpha-D-muramoyl-L-alanyl-gamma-D-glutamyl-meso-2,6-diaminopimeloyl-D-alanyl-D-alanine + di-trans,octa-cis-undecaprenyl phosphate = di-trans,octa-cis-undecaprenyl diphospho-N-acetyl-alpha-D-muramoyl-L-alanyl-D-glutamyl-meso-2,6-diaminopimeloyl-D-alanyl-D-alanine + UMP</text>
        <dbReference type="Rhea" id="RHEA:28386"/>
        <dbReference type="ChEBI" id="CHEBI:57865"/>
        <dbReference type="ChEBI" id="CHEBI:60392"/>
        <dbReference type="ChEBI" id="CHEBI:61386"/>
        <dbReference type="ChEBI" id="CHEBI:61387"/>
        <dbReference type="EC" id="2.7.8.13"/>
    </reaction>
</comment>
<feature type="transmembrane region" description="Helical" evidence="12">
    <location>
        <begin position="175"/>
        <end position="194"/>
    </location>
</feature>
<dbReference type="InterPro" id="IPR018480">
    <property type="entry name" value="PNAcMuramoyl-5peptid_Trfase_CS"/>
</dbReference>
<keyword evidence="12 14" id="KW-0479">Metal-binding</keyword>
<dbReference type="GO" id="GO:0009252">
    <property type="term" value="P:peptidoglycan biosynthetic process"/>
    <property type="evidence" value="ECO:0007669"/>
    <property type="project" value="UniProtKB-UniRule"/>
</dbReference>
<evidence type="ECO:0000256" key="9">
    <source>
        <dbReference type="ARBA" id="ARBA00023136"/>
    </source>
</evidence>
<comment type="caution">
    <text evidence="15">The sequence shown here is derived from an EMBL/GenBank/DDBJ whole genome shotgun (WGS) entry which is preliminary data.</text>
</comment>
<evidence type="ECO:0000256" key="13">
    <source>
        <dbReference type="NCBIfam" id="TIGR00445"/>
    </source>
</evidence>
<dbReference type="NCBIfam" id="TIGR00445">
    <property type="entry name" value="mraY"/>
    <property type="match status" value="1"/>
</dbReference>
<dbReference type="Pfam" id="PF00953">
    <property type="entry name" value="Glycos_transf_4"/>
    <property type="match status" value="1"/>
</dbReference>
<keyword evidence="12" id="KW-1003">Cell membrane</keyword>
<keyword evidence="11 12" id="KW-0961">Cell wall biogenesis/degradation</keyword>
<accession>A0A7C2SAH6</accession>
<feature type="transmembrane region" description="Helical" evidence="12">
    <location>
        <begin position="339"/>
        <end position="358"/>
    </location>
</feature>
<dbReference type="CDD" id="cd06852">
    <property type="entry name" value="GT_MraY"/>
    <property type="match status" value="1"/>
</dbReference>
<protein>
    <recommendedName>
        <fullName evidence="12 13">Phospho-N-acetylmuramoyl-pentapeptide-transferase</fullName>
        <ecNumber evidence="12 13">2.7.8.13</ecNumber>
    </recommendedName>
    <alternativeName>
        <fullName evidence="12">UDP-MurNAc-pentapeptide phosphotransferase</fullName>
    </alternativeName>
</protein>
<comment type="cofactor">
    <cofactor evidence="12 14">
        <name>Mg(2+)</name>
        <dbReference type="ChEBI" id="CHEBI:18420"/>
    </cofactor>
</comment>
<feature type="transmembrane region" description="Helical" evidence="12">
    <location>
        <begin position="134"/>
        <end position="155"/>
    </location>
</feature>
<dbReference type="PROSITE" id="PS01347">
    <property type="entry name" value="MRAY_1"/>
    <property type="match status" value="1"/>
</dbReference>
<dbReference type="HAMAP" id="MF_00038">
    <property type="entry name" value="MraY"/>
    <property type="match status" value="1"/>
</dbReference>
<evidence type="ECO:0000256" key="1">
    <source>
        <dbReference type="ARBA" id="ARBA00004141"/>
    </source>
</evidence>
<comment type="function">
    <text evidence="12">Catalyzes the initial step of the lipid cycle reactions in the biosynthesis of the cell wall peptidoglycan: transfers peptidoglycan precursor phospho-MurNAc-pentapeptide from UDP-MurNAc-pentapeptide onto the lipid carrier undecaprenyl phosphate, yielding undecaprenyl-pyrophosphoryl-MurNAc-pentapeptide, known as lipid I.</text>
</comment>
<dbReference type="GO" id="GO:0008963">
    <property type="term" value="F:phospho-N-acetylmuramoyl-pentapeptide-transferase activity"/>
    <property type="evidence" value="ECO:0007669"/>
    <property type="project" value="UniProtKB-UniRule"/>
</dbReference>
<keyword evidence="6 12" id="KW-0133">Cell shape</keyword>
<evidence type="ECO:0000256" key="14">
    <source>
        <dbReference type="PIRSR" id="PIRSR600715-1"/>
    </source>
</evidence>
<organism evidence="15">
    <name type="scientific">Thermoanaerobaculum aquaticum</name>
    <dbReference type="NCBI Taxonomy" id="1312852"/>
    <lineage>
        <taxon>Bacteria</taxon>
        <taxon>Pseudomonadati</taxon>
        <taxon>Acidobacteriota</taxon>
        <taxon>Thermoanaerobaculia</taxon>
        <taxon>Thermoanaerobaculales</taxon>
        <taxon>Thermoanaerobaculaceae</taxon>
        <taxon>Thermoanaerobaculum</taxon>
    </lineage>
</organism>
<comment type="similarity">
    <text evidence="2 12">Belongs to the glycosyltransferase 4 family. MraY subfamily.</text>
</comment>
<dbReference type="PROSITE" id="PS01348">
    <property type="entry name" value="MRAY_2"/>
    <property type="match status" value="1"/>
</dbReference>
<keyword evidence="12 14" id="KW-0460">Magnesium</keyword>
<feature type="transmembrane region" description="Helical" evidence="12">
    <location>
        <begin position="290"/>
        <end position="312"/>
    </location>
</feature>
<dbReference type="GO" id="GO:0005886">
    <property type="term" value="C:plasma membrane"/>
    <property type="evidence" value="ECO:0007669"/>
    <property type="project" value="UniProtKB-SubCell"/>
</dbReference>
<dbReference type="InterPro" id="IPR000715">
    <property type="entry name" value="Glycosyl_transferase_4"/>
</dbReference>
<keyword evidence="5 12" id="KW-0812">Transmembrane</keyword>
<evidence type="ECO:0000256" key="2">
    <source>
        <dbReference type="ARBA" id="ARBA00005583"/>
    </source>
</evidence>
<feature type="transmembrane region" description="Helical" evidence="12">
    <location>
        <begin position="201"/>
        <end position="221"/>
    </location>
</feature>
<dbReference type="PANTHER" id="PTHR22926:SF5">
    <property type="entry name" value="PHOSPHO-N-ACETYLMURAMOYL-PENTAPEPTIDE-TRANSFERASE HOMOLOG"/>
    <property type="match status" value="1"/>
</dbReference>
<keyword evidence="9 12" id="KW-0472">Membrane</keyword>
<dbReference type="Pfam" id="PF10555">
    <property type="entry name" value="MraY_sig1"/>
    <property type="match status" value="1"/>
</dbReference>
<keyword evidence="4 12" id="KW-0808">Transferase</keyword>
<evidence type="ECO:0000256" key="5">
    <source>
        <dbReference type="ARBA" id="ARBA00022692"/>
    </source>
</evidence>
<evidence type="ECO:0000256" key="12">
    <source>
        <dbReference type="HAMAP-Rule" id="MF_00038"/>
    </source>
</evidence>
<feature type="transmembrane region" description="Helical" evidence="12">
    <location>
        <begin position="22"/>
        <end position="48"/>
    </location>
</feature>
<evidence type="ECO:0000256" key="3">
    <source>
        <dbReference type="ARBA" id="ARBA00022618"/>
    </source>
</evidence>
<dbReference type="EC" id="2.7.8.13" evidence="12 13"/>
<sequence>MLYLLAWHLRELWSPLNVFRYITFRAALAVVVALLVGLVLGPRLIALLQKLAIRQAIREEGPASHRAKSGTPTMGGLLILTAVSVAALLFADITEPWVWVAFGTTLAFGAIGFLDDWLKVQRGKNLGLRAWQKLGLQLVAGALAAVFVRLVAGHAGHAGKLYVPFFKQVQLDLGWAYIPFVMLVLVACSNAVNLTDGLDGLAIGASLLASGTFAIFTYVAGHAKIAQYLQVPAVAGAGEVAVFCAGLVGAGLSFLWFNCHPAMVFMGDVGSLSLGAAIGIAAVIAKQELALVIVGGLFVAEAASVILQVASFQLRGKRIFRMSPLHHHFELSGWAETQVVVRLWIVAAMCALAGLATLKLR</sequence>
<keyword evidence="3 12" id="KW-0132">Cell division</keyword>
<comment type="pathway">
    <text evidence="12">Cell wall biogenesis; peptidoglycan biosynthesis.</text>
</comment>
<evidence type="ECO:0000313" key="15">
    <source>
        <dbReference type="EMBL" id="HET47016.1"/>
    </source>
</evidence>
<evidence type="ECO:0000256" key="8">
    <source>
        <dbReference type="ARBA" id="ARBA00022989"/>
    </source>
</evidence>
<evidence type="ECO:0000256" key="4">
    <source>
        <dbReference type="ARBA" id="ARBA00022679"/>
    </source>
</evidence>